<evidence type="ECO:0000256" key="1">
    <source>
        <dbReference type="SAM" id="MobiDB-lite"/>
    </source>
</evidence>
<feature type="transmembrane region" description="Helical" evidence="2">
    <location>
        <begin position="6"/>
        <end position="29"/>
    </location>
</feature>
<feature type="compositionally biased region" description="Basic and acidic residues" evidence="1">
    <location>
        <begin position="351"/>
        <end position="391"/>
    </location>
</feature>
<dbReference type="Gene3D" id="3.30.10.20">
    <property type="match status" value="3"/>
</dbReference>
<feature type="compositionally biased region" description="Basic and acidic residues" evidence="1">
    <location>
        <begin position="294"/>
        <end position="329"/>
    </location>
</feature>
<keyword evidence="2" id="KW-1133">Transmembrane helix</keyword>
<evidence type="ECO:0000313" key="4">
    <source>
        <dbReference type="EMBL" id="SHI30432.1"/>
    </source>
</evidence>
<dbReference type="SMART" id="SM00740">
    <property type="entry name" value="PASTA"/>
    <property type="match status" value="3"/>
</dbReference>
<keyword evidence="2" id="KW-0812">Transmembrane</keyword>
<gene>
    <name evidence="4" type="ORF">SAMN05443429_101105</name>
</gene>
<evidence type="ECO:0000259" key="3">
    <source>
        <dbReference type="PROSITE" id="PS51178"/>
    </source>
</evidence>
<keyword evidence="4" id="KW-0808">Transferase</keyword>
<reference evidence="4 5" key="1">
    <citation type="submission" date="2016-11" db="EMBL/GenBank/DDBJ databases">
        <authorList>
            <person name="Jaros S."/>
            <person name="Januszkiewicz K."/>
            <person name="Wedrychowicz H."/>
        </authorList>
    </citation>
    <scope>NUCLEOTIDE SEQUENCE [LARGE SCALE GENOMIC DNA]</scope>
    <source>
        <strain evidence="4 5">DSM 25479</strain>
    </source>
</reference>
<keyword evidence="4" id="KW-0418">Kinase</keyword>
<protein>
    <submittedName>
        <fullName evidence="4">Serine/threonine protein kinase</fullName>
    </submittedName>
</protein>
<dbReference type="InterPro" id="IPR005543">
    <property type="entry name" value="PASTA_dom"/>
</dbReference>
<dbReference type="Pfam" id="PF03793">
    <property type="entry name" value="PASTA"/>
    <property type="match status" value="2"/>
</dbReference>
<sequence length="391" mass="43927">MLKSLFNWRVLLNFVLALGVFAGLVWLTFRWLDYHTQHGKEVPVPNVMNMPVQNAIKTLDDSGLDYEVDSFQFDPKYRPYQVLQVYPSPGSRVKYGRNILLKVNPRTWAKVVVPDVLNRYKGLAFRQLEQVGLKVGDTIYEPNIQRDAVIRLEMNGTNIKPGTQVPRFSVLDVVIGTGPKRNVPVPNVVGMTVGEARKMIASYLFEVGLVTFEDGTGSDSEIVYYQDPAVNELRDQGMQIDIWASKKSPAQMSEEIRKLDEIYRVKIDTTLPPIRYEEIPVEPYRPQPLPIPADRPRAETPAPKPEKPPVEQPRREEPKPAAQPKKETKASTANRPEPAAAQPAKTAPSKASEKPKKASTEDKPANAKPAPKAENKPPAEEKPKVRKVIVE</sequence>
<dbReference type="PROSITE" id="PS51178">
    <property type="entry name" value="PASTA"/>
    <property type="match status" value="2"/>
</dbReference>
<name>A0A1M6A1U4_9FLAO</name>
<dbReference type="GO" id="GO:0004674">
    <property type="term" value="F:protein serine/threonine kinase activity"/>
    <property type="evidence" value="ECO:0007669"/>
    <property type="project" value="UniProtKB-KW"/>
</dbReference>
<dbReference type="OrthoDB" id="9803895at2"/>
<feature type="domain" description="PASTA" evidence="3">
    <location>
        <begin position="39"/>
        <end position="105"/>
    </location>
</feature>
<dbReference type="AlphaFoldDB" id="A0A1M6A1U4"/>
<feature type="compositionally biased region" description="Pro residues" evidence="1">
    <location>
        <begin position="283"/>
        <end position="293"/>
    </location>
</feature>
<feature type="domain" description="PASTA" evidence="3">
    <location>
        <begin position="179"/>
        <end position="246"/>
    </location>
</feature>
<proteinExistence type="predicted"/>
<dbReference type="EMBL" id="FQYI01000001">
    <property type="protein sequence ID" value="SHI30432.1"/>
    <property type="molecule type" value="Genomic_DNA"/>
</dbReference>
<keyword evidence="5" id="KW-1185">Reference proteome</keyword>
<dbReference type="RefSeq" id="WP_073177308.1">
    <property type="nucleotide sequence ID" value="NZ_FQYI01000001.1"/>
</dbReference>
<keyword evidence="2" id="KW-0472">Membrane</keyword>
<dbReference type="CDD" id="cd06577">
    <property type="entry name" value="PASTA_pknB"/>
    <property type="match status" value="2"/>
</dbReference>
<evidence type="ECO:0000256" key="2">
    <source>
        <dbReference type="SAM" id="Phobius"/>
    </source>
</evidence>
<dbReference type="Proteomes" id="UP000184335">
    <property type="component" value="Unassembled WGS sequence"/>
</dbReference>
<feature type="region of interest" description="Disordered" evidence="1">
    <location>
        <begin position="283"/>
        <end position="391"/>
    </location>
</feature>
<dbReference type="STRING" id="1118202.SAMN05443429_101105"/>
<organism evidence="4 5">
    <name type="scientific">Cruoricaptor ignavus</name>
    <dbReference type="NCBI Taxonomy" id="1118202"/>
    <lineage>
        <taxon>Bacteria</taxon>
        <taxon>Pseudomonadati</taxon>
        <taxon>Bacteroidota</taxon>
        <taxon>Flavobacteriia</taxon>
        <taxon>Flavobacteriales</taxon>
        <taxon>Weeksellaceae</taxon>
        <taxon>Cruoricaptor</taxon>
    </lineage>
</organism>
<evidence type="ECO:0000313" key="5">
    <source>
        <dbReference type="Proteomes" id="UP000184335"/>
    </source>
</evidence>
<keyword evidence="4" id="KW-0723">Serine/threonine-protein kinase</keyword>
<accession>A0A1M6A1U4</accession>